<dbReference type="AlphaFoldDB" id="A0A081NIX1"/>
<proteinExistence type="predicted"/>
<evidence type="ECO:0000256" key="1">
    <source>
        <dbReference type="SAM" id="MobiDB-lite"/>
    </source>
</evidence>
<dbReference type="RefSeq" id="WP_034835676.1">
    <property type="nucleotide sequence ID" value="NZ_JOKH01000002.1"/>
</dbReference>
<protein>
    <submittedName>
        <fullName evidence="2">Uncharacterized protein</fullName>
    </submittedName>
</protein>
<dbReference type="EMBL" id="JOKH01000002">
    <property type="protein sequence ID" value="KEQ18394.1"/>
    <property type="molecule type" value="Genomic_DNA"/>
</dbReference>
<evidence type="ECO:0000313" key="3">
    <source>
        <dbReference type="Proteomes" id="UP000028073"/>
    </source>
</evidence>
<comment type="caution">
    <text evidence="2">The sequence shown here is derived from an EMBL/GenBank/DDBJ whole genome shotgun (WGS) entry which is preliminary data.</text>
</comment>
<sequence>MSQWALSLNAFSFSASDSFQNSTLIHQWPNSVPNSSSSRSGSREPEGGSRPSALRWRSTFSPTQARKSLGLTGGDDEPPEEHFFSTEEEKRKYRAMKAEQERLKQELLFSLLGKSALKRLSLMISTESSADGMLSRLLVAFLLYAQTNDFDFSMDEYHVEQEADYIQAYLVTLGFVIHFSEPTASLDQTINDLVFEQYTHELVEFFSFQQLVNFLYILERASNSEIEAMAPRLIQGQQILTDELSESLLDALSMAGGSEQSQVSIQNGVSHFLSQLTAATQQQTDHLPEHLAAHLINVLPFDLWWYFARNLRQRLGPDQK</sequence>
<dbReference type="OrthoDB" id="9830401at2"/>
<accession>A0A081NIX1</accession>
<evidence type="ECO:0000313" key="2">
    <source>
        <dbReference type="EMBL" id="KEQ18394.1"/>
    </source>
</evidence>
<dbReference type="Proteomes" id="UP000028073">
    <property type="component" value="Unassembled WGS sequence"/>
</dbReference>
<reference evidence="2 3" key="1">
    <citation type="submission" date="2014-06" db="EMBL/GenBank/DDBJ databases">
        <title>Whole Genome Sequences of Three Symbiotic Endozoicomonas Bacteria.</title>
        <authorList>
            <person name="Neave M.J."/>
            <person name="Apprill A."/>
            <person name="Voolstra C.R."/>
        </authorList>
    </citation>
    <scope>NUCLEOTIDE SEQUENCE [LARGE SCALE GENOMIC DNA]</scope>
    <source>
        <strain evidence="2 3">DSM 25634</strain>
    </source>
</reference>
<keyword evidence="3" id="KW-1185">Reference proteome</keyword>
<feature type="region of interest" description="Disordered" evidence="1">
    <location>
        <begin position="26"/>
        <end position="89"/>
    </location>
</feature>
<feature type="compositionally biased region" description="Basic and acidic residues" evidence="1">
    <location>
        <begin position="80"/>
        <end position="89"/>
    </location>
</feature>
<gene>
    <name evidence="2" type="ORF">GZ78_12895</name>
</gene>
<name>A0A081NIX1_9GAMM</name>
<organism evidence="2 3">
    <name type="scientific">Endozoicomonas numazuensis</name>
    <dbReference type="NCBI Taxonomy" id="1137799"/>
    <lineage>
        <taxon>Bacteria</taxon>
        <taxon>Pseudomonadati</taxon>
        <taxon>Pseudomonadota</taxon>
        <taxon>Gammaproteobacteria</taxon>
        <taxon>Oceanospirillales</taxon>
        <taxon>Endozoicomonadaceae</taxon>
        <taxon>Endozoicomonas</taxon>
    </lineage>
</organism>